<dbReference type="EMBL" id="BAEO01000062">
    <property type="protein sequence ID" value="GAC21405.1"/>
    <property type="molecule type" value="Genomic_DNA"/>
</dbReference>
<dbReference type="AlphaFoldDB" id="K6ZDB6"/>
<evidence type="ECO:0000313" key="3">
    <source>
        <dbReference type="Proteomes" id="UP000006327"/>
    </source>
</evidence>
<gene>
    <name evidence="2" type="ORF">GARC_4463</name>
</gene>
<dbReference type="InterPro" id="IPR000801">
    <property type="entry name" value="Esterase-like"/>
</dbReference>
<evidence type="ECO:0008006" key="4">
    <source>
        <dbReference type="Google" id="ProtNLM"/>
    </source>
</evidence>
<keyword evidence="1" id="KW-0732">Signal</keyword>
<comment type="caution">
    <text evidence="2">The sequence shown here is derived from an EMBL/GenBank/DDBJ whole genome shotgun (WGS) entry which is preliminary data.</text>
</comment>
<keyword evidence="3" id="KW-1185">Reference proteome</keyword>
<dbReference type="RefSeq" id="WP_007624316.1">
    <property type="nucleotide sequence ID" value="NZ_BAEO01000062.1"/>
</dbReference>
<accession>K6ZDB6</accession>
<sequence>MNRFILALIICLSAGAFATESIDKNVIKNVGNIHSVSLDAQQNISIYLPDEYAGNNQQYPVIYVLDGEKYFLHSIAYQKALTWQAKSPAFIVVGINTENLNRRELLGKKSVEFIDTLQNQIVGYVEKHYRTNNMKMYFGWEMAGGFALELFAKHPNLFDAYFLASSTHFTKSRLDNFSEVLKNRVLTNKFFYYTLGSVESWSLTSHEALSQILTNHSKKAVEWKFYLSKTDDHYSTPLDTFNKGLTRYFSDYSPIRFYTINEFKDFGGIKALKAHYRNRGKQYQISTDIHDDTKHYLLNLSVNEANFTFFKLLLSEFDGFIEGFNYPFGFIKKLGQFYVDNGATADAISLYKSELIKNPQSHELRSELAKFSMN</sequence>
<organism evidence="2 3">
    <name type="scientific">Paraglaciecola arctica BSs20135</name>
    <dbReference type="NCBI Taxonomy" id="493475"/>
    <lineage>
        <taxon>Bacteria</taxon>
        <taxon>Pseudomonadati</taxon>
        <taxon>Pseudomonadota</taxon>
        <taxon>Gammaproteobacteria</taxon>
        <taxon>Alteromonadales</taxon>
        <taxon>Alteromonadaceae</taxon>
        <taxon>Paraglaciecola</taxon>
    </lineage>
</organism>
<dbReference type="PANTHER" id="PTHR48098">
    <property type="entry name" value="ENTEROCHELIN ESTERASE-RELATED"/>
    <property type="match status" value="1"/>
</dbReference>
<dbReference type="Proteomes" id="UP000006327">
    <property type="component" value="Unassembled WGS sequence"/>
</dbReference>
<reference evidence="2 3" key="1">
    <citation type="journal article" date="2017" name="Antonie Van Leeuwenhoek">
        <title>Rhizobium rhizosphaerae sp. nov., a novel species isolated from rice rhizosphere.</title>
        <authorList>
            <person name="Zhao J.J."/>
            <person name="Zhang J."/>
            <person name="Zhang R.J."/>
            <person name="Zhang C.W."/>
            <person name="Yin H.Q."/>
            <person name="Zhang X.X."/>
        </authorList>
    </citation>
    <scope>NUCLEOTIDE SEQUENCE [LARGE SCALE GENOMIC DNA]</scope>
    <source>
        <strain evidence="2 3">BSs20135</strain>
    </source>
</reference>
<proteinExistence type="predicted"/>
<dbReference type="eggNOG" id="COG2382">
    <property type="taxonomic scope" value="Bacteria"/>
</dbReference>
<dbReference type="SUPFAM" id="SSF53474">
    <property type="entry name" value="alpha/beta-Hydrolases"/>
    <property type="match status" value="1"/>
</dbReference>
<name>K6ZDB6_9ALTE</name>
<dbReference type="InterPro" id="IPR050583">
    <property type="entry name" value="Mycobacterial_A85_antigen"/>
</dbReference>
<protein>
    <recommendedName>
        <fullName evidence="4">Esterase</fullName>
    </recommendedName>
</protein>
<dbReference type="PANTHER" id="PTHR48098:SF6">
    <property type="entry name" value="FERRI-BACILLIBACTIN ESTERASE BESA"/>
    <property type="match status" value="1"/>
</dbReference>
<dbReference type="Pfam" id="PF00756">
    <property type="entry name" value="Esterase"/>
    <property type="match status" value="1"/>
</dbReference>
<feature type="signal peptide" evidence="1">
    <location>
        <begin position="1"/>
        <end position="18"/>
    </location>
</feature>
<dbReference type="Gene3D" id="3.40.50.1820">
    <property type="entry name" value="alpha/beta hydrolase"/>
    <property type="match status" value="1"/>
</dbReference>
<dbReference type="InterPro" id="IPR029058">
    <property type="entry name" value="AB_hydrolase_fold"/>
</dbReference>
<dbReference type="STRING" id="493475.GARC_4463"/>
<feature type="chain" id="PRO_5003898177" description="Esterase" evidence="1">
    <location>
        <begin position="19"/>
        <end position="374"/>
    </location>
</feature>
<evidence type="ECO:0000256" key="1">
    <source>
        <dbReference type="SAM" id="SignalP"/>
    </source>
</evidence>
<evidence type="ECO:0000313" key="2">
    <source>
        <dbReference type="EMBL" id="GAC21405.1"/>
    </source>
</evidence>